<proteinExistence type="predicted"/>
<dbReference type="EMBL" id="LAZR01053067">
    <property type="protein sequence ID" value="KKK81560.1"/>
    <property type="molecule type" value="Genomic_DNA"/>
</dbReference>
<protein>
    <submittedName>
        <fullName evidence="1">Uncharacterized protein</fullName>
    </submittedName>
</protein>
<name>A0A0F8Z6C8_9ZZZZ</name>
<feature type="non-terminal residue" evidence="1">
    <location>
        <position position="46"/>
    </location>
</feature>
<sequence length="46" mass="5322">MKYSYPTKFNNNNKTAYIRGNIMNGGALYIFYRNNPGEHPVNLVLL</sequence>
<gene>
    <name evidence="1" type="ORF">LCGC14_2812230</name>
</gene>
<organism evidence="1">
    <name type="scientific">marine sediment metagenome</name>
    <dbReference type="NCBI Taxonomy" id="412755"/>
    <lineage>
        <taxon>unclassified sequences</taxon>
        <taxon>metagenomes</taxon>
        <taxon>ecological metagenomes</taxon>
    </lineage>
</organism>
<dbReference type="AlphaFoldDB" id="A0A0F8Z6C8"/>
<reference evidence="1" key="1">
    <citation type="journal article" date="2015" name="Nature">
        <title>Complex archaea that bridge the gap between prokaryotes and eukaryotes.</title>
        <authorList>
            <person name="Spang A."/>
            <person name="Saw J.H."/>
            <person name="Jorgensen S.L."/>
            <person name="Zaremba-Niedzwiedzka K."/>
            <person name="Martijn J."/>
            <person name="Lind A.E."/>
            <person name="van Eijk R."/>
            <person name="Schleper C."/>
            <person name="Guy L."/>
            <person name="Ettema T.J."/>
        </authorList>
    </citation>
    <scope>NUCLEOTIDE SEQUENCE</scope>
</reference>
<comment type="caution">
    <text evidence="1">The sequence shown here is derived from an EMBL/GenBank/DDBJ whole genome shotgun (WGS) entry which is preliminary data.</text>
</comment>
<evidence type="ECO:0000313" key="1">
    <source>
        <dbReference type="EMBL" id="KKK81560.1"/>
    </source>
</evidence>
<accession>A0A0F8Z6C8</accession>